<reference evidence="2" key="1">
    <citation type="submission" date="2016-01" db="EMBL/GenBank/DDBJ databases">
        <authorList>
            <person name="Peeters C."/>
        </authorList>
    </citation>
    <scope>NUCLEOTIDE SEQUENCE [LARGE SCALE GENOMIC DNA]</scope>
    <source>
        <strain evidence="2">LMG 22937</strain>
    </source>
</reference>
<protein>
    <submittedName>
        <fullName evidence="2">Glycosyltransferase, group 1 family protein</fullName>
    </submittedName>
</protein>
<dbReference type="Pfam" id="PF00534">
    <property type="entry name" value="Glycos_transf_1"/>
    <property type="match status" value="1"/>
</dbReference>
<accession>A0A158F8Q9</accession>
<dbReference type="InterPro" id="IPR001296">
    <property type="entry name" value="Glyco_trans_1"/>
</dbReference>
<dbReference type="AlphaFoldDB" id="A0A158F8Q9"/>
<proteinExistence type="predicted"/>
<evidence type="ECO:0000313" key="3">
    <source>
        <dbReference type="Proteomes" id="UP000054925"/>
    </source>
</evidence>
<organism evidence="2 3">
    <name type="scientific">Caballeronia terrestris</name>
    <dbReference type="NCBI Taxonomy" id="1226301"/>
    <lineage>
        <taxon>Bacteria</taxon>
        <taxon>Pseudomonadati</taxon>
        <taxon>Pseudomonadota</taxon>
        <taxon>Betaproteobacteria</taxon>
        <taxon>Burkholderiales</taxon>
        <taxon>Burkholderiaceae</taxon>
        <taxon>Caballeronia</taxon>
    </lineage>
</organism>
<dbReference type="PANTHER" id="PTHR12526">
    <property type="entry name" value="GLYCOSYLTRANSFERASE"/>
    <property type="match status" value="1"/>
</dbReference>
<evidence type="ECO:0000313" key="2">
    <source>
        <dbReference type="EMBL" id="SAL16127.1"/>
    </source>
</evidence>
<evidence type="ECO:0000259" key="1">
    <source>
        <dbReference type="Pfam" id="PF00534"/>
    </source>
</evidence>
<dbReference type="Proteomes" id="UP000054925">
    <property type="component" value="Unassembled WGS sequence"/>
</dbReference>
<dbReference type="OrthoDB" id="8536760at2"/>
<dbReference type="CDD" id="cd03801">
    <property type="entry name" value="GT4_PimA-like"/>
    <property type="match status" value="1"/>
</dbReference>
<dbReference type="Gene3D" id="3.40.50.2000">
    <property type="entry name" value="Glycogen Phosphorylase B"/>
    <property type="match status" value="1"/>
</dbReference>
<dbReference type="EMBL" id="FCOL02000002">
    <property type="protein sequence ID" value="SAL16127.1"/>
    <property type="molecule type" value="Genomic_DNA"/>
</dbReference>
<dbReference type="SUPFAM" id="SSF53756">
    <property type="entry name" value="UDP-Glycosyltransferase/glycogen phosphorylase"/>
    <property type="match status" value="1"/>
</dbReference>
<sequence length="892" mass="102129">MSLLRNRRRKIDAAVVSEPTQDINYEIIRDSKYFDSAWYKLANPDVANSCDDPIAHYLEYGWKEGRAPSPNFDGKWYLEHYPDVAESGANPLVHFLCHGMQEGRFPLSELAFDVTIESKETDDTRESELQEDFETVDQSGMFDPTYYASTNPDVPSSGGEPLWHYIRDGWREGRRPSVFFDSAWYLREYTDVAKAEVNPLVHFIREGQPEGRSPHALFDINWYVQKSELKGFADQATYQRYLKVDLAKGVPPIPELAHIYSCSTKQGDAFIDFYAQFVLTSNDWLERVGRRKFVILLALFSPFATVSESVAAQGLDILDKLLYVLREGMFADLDIGPLFDCAFYREACRQRGKELSVGCSALLDFLIDGFDQRIVPTKAFDEAWYCITNRDIDENFIWPYEHFVRWGIFEGRKAKATFDIVLAPQFSTKEQDVDRNLYRWKAFFAANSVSSDDQFASYFFYKRKIDHILSATITAEIARRLVKIEPAIGDIADIKEVLVPPLFDYRETARKALRERIGAKHYETIICVPWIRTGGADLVSCQLSEAILKIARQKSILILRTDQPHFERPDWVPVGVDVADVSDVFSTVEPIHSQLLLYGLLLGLAPQRVINVNSRLCWDTFVRFGARLNNAINLYSYLFCWDRTPTGALVGYPSEYFPETAHLLAATFTDTVYLREQLREIYNLPDTVASKVVPLFSPSRGIRPDVVAAEQSALRHRGRERARVLWAGRLDRQKRFDLVQDIAHQMPDVDFICWGKSLLDAGPDLTHSPQNLLLHDSFRTYDELPLNDSDLWLFTSEWEGMPTILIELGLQGISIVASSVGGVPELIDNETGWPVEDFSNVQAYVDAIREALGNPAERIQRAKRLQDRASNRHSMDSYVTQLKDIFDRERLK</sequence>
<dbReference type="GO" id="GO:0016757">
    <property type="term" value="F:glycosyltransferase activity"/>
    <property type="evidence" value="ECO:0007669"/>
    <property type="project" value="InterPro"/>
</dbReference>
<comment type="caution">
    <text evidence="2">The sequence shown here is derived from an EMBL/GenBank/DDBJ whole genome shotgun (WGS) entry which is preliminary data.</text>
</comment>
<name>A0A158F8Q9_9BURK</name>
<feature type="domain" description="Glycosyl transferase family 1" evidence="1">
    <location>
        <begin position="723"/>
        <end position="864"/>
    </location>
</feature>
<keyword evidence="3" id="KW-1185">Reference proteome</keyword>
<gene>
    <name evidence="2" type="ORF">AWB67_00397</name>
</gene>